<sequence length="445" mass="49296">MVTTIRTTRRRARTDMGPYAKLRQATDEKARFYTRLDPDARLIALESEAQLNKTEATETGATFTKGDALRRVQEALVDSTFDEWLRLVWPYDRKYAFRFIKVSKTLSEYKDRLIVAGVPRASLFHLSRAPEMVDDVLDAIRNGKRPTVAEISGLVSRRGSTDGSSEREVGGAKGVRRYHAAKWGYAQQFFRRLRWIYNRVQIALEGSTGPRALKRALAEVVVPSRFCILELRSLCLHPVPHPTEATTISWSSFPSGSRWAQLMKALEDLSQRSTWPGGHKLGDWLRLDVLPVLDWSIGDSRTARQAVDRHRTAPDAGSARTRAIEYAGIDSSTVSDHGSHAASAYGTRRPPVRGTGHATGDTPEGIHAFANLLAVICKRGIRQGLPPERTLPVIEHAASSIGMILTKVTPGTTSEGIAQAVKVNCLAALDYPSDARSRLEQSSRT</sequence>
<evidence type="ECO:0000313" key="3">
    <source>
        <dbReference type="Proteomes" id="UP001149009"/>
    </source>
</evidence>
<name>A0A9X3B0F2_9HYPH</name>
<dbReference type="EMBL" id="JAODNV010000019">
    <property type="protein sequence ID" value="MCT8991760.1"/>
    <property type="molecule type" value="Genomic_DNA"/>
</dbReference>
<dbReference type="RefSeq" id="WP_261516702.1">
    <property type="nucleotide sequence ID" value="NZ_JAODNV010000019.1"/>
</dbReference>
<accession>A0A9X3B0F2</accession>
<gene>
    <name evidence="2" type="ORF">NYR54_15920</name>
</gene>
<organism evidence="2 3">
    <name type="scientific">Chelativorans petroleitrophicus</name>
    <dbReference type="NCBI Taxonomy" id="2975484"/>
    <lineage>
        <taxon>Bacteria</taxon>
        <taxon>Pseudomonadati</taxon>
        <taxon>Pseudomonadota</taxon>
        <taxon>Alphaproteobacteria</taxon>
        <taxon>Hyphomicrobiales</taxon>
        <taxon>Phyllobacteriaceae</taxon>
        <taxon>Chelativorans</taxon>
    </lineage>
</organism>
<keyword evidence="3" id="KW-1185">Reference proteome</keyword>
<evidence type="ECO:0000313" key="2">
    <source>
        <dbReference type="EMBL" id="MCT8991760.1"/>
    </source>
</evidence>
<protein>
    <submittedName>
        <fullName evidence="2">Uncharacterized protein</fullName>
    </submittedName>
</protein>
<dbReference type="Proteomes" id="UP001149009">
    <property type="component" value="Unassembled WGS sequence"/>
</dbReference>
<reference evidence="2" key="1">
    <citation type="submission" date="2022-08" db="EMBL/GenBank/DDBJ databases">
        <title>Chelativorans sichuanense sp. nov., a paraffin oil-degrading bacterium isolated from a mixture of oil-based drill cuttings and paddy soil.</title>
        <authorList>
            <person name="Yu J."/>
            <person name="Liu H."/>
            <person name="Chen Q."/>
        </authorList>
    </citation>
    <scope>NUCLEOTIDE SEQUENCE</scope>
    <source>
        <strain evidence="2">SCAU 2101</strain>
    </source>
</reference>
<comment type="caution">
    <text evidence="2">The sequence shown here is derived from an EMBL/GenBank/DDBJ whole genome shotgun (WGS) entry which is preliminary data.</text>
</comment>
<feature type="region of interest" description="Disordered" evidence="1">
    <location>
        <begin position="334"/>
        <end position="358"/>
    </location>
</feature>
<evidence type="ECO:0000256" key="1">
    <source>
        <dbReference type="SAM" id="MobiDB-lite"/>
    </source>
</evidence>
<proteinExistence type="predicted"/>
<dbReference type="AlphaFoldDB" id="A0A9X3B0F2"/>